<feature type="chain" id="PRO_5033988713" description="cutinase" evidence="7">
    <location>
        <begin position="27"/>
        <end position="179"/>
    </location>
</feature>
<keyword evidence="9" id="KW-1185">Reference proteome</keyword>
<dbReference type="AlphaFoldDB" id="A0A8H5H8R7"/>
<sequence length="179" mass="19136">MGAWGRILEDAILALAFSAIASPLESRQSCADVTVSFARGLASLERSAPLLGFHSKVHLARKLSNLSALTTPPTSLVSSLAVTRVAPPPWRTASRQRRTLVRTSRLSFQDTEGAQVTHIAAGKLSASIRERVNAAVVFGDPKKGQAFPDPINARTKAFCELLDNIYAGRALILPCAFGI</sequence>
<dbReference type="EC" id="3.1.1.74" evidence="2"/>
<evidence type="ECO:0000256" key="3">
    <source>
        <dbReference type="ARBA" id="ARBA00022729"/>
    </source>
</evidence>
<dbReference type="InterPro" id="IPR000675">
    <property type="entry name" value="Cutinase/axe"/>
</dbReference>
<evidence type="ECO:0000256" key="1">
    <source>
        <dbReference type="ARBA" id="ARBA00007534"/>
    </source>
</evidence>
<evidence type="ECO:0000313" key="8">
    <source>
        <dbReference type="EMBL" id="KAF5378823.1"/>
    </source>
</evidence>
<dbReference type="InterPro" id="IPR011150">
    <property type="entry name" value="Cutinase_monf"/>
</dbReference>
<name>A0A8H5H8R7_9AGAR</name>
<evidence type="ECO:0000256" key="5">
    <source>
        <dbReference type="ARBA" id="ARBA00023157"/>
    </source>
</evidence>
<dbReference type="PANTHER" id="PTHR48250:SF1">
    <property type="entry name" value="CUTINASE"/>
    <property type="match status" value="1"/>
</dbReference>
<dbReference type="GO" id="GO:0016052">
    <property type="term" value="P:carbohydrate catabolic process"/>
    <property type="evidence" value="ECO:0007669"/>
    <property type="project" value="TreeGrafter"/>
</dbReference>
<evidence type="ECO:0000313" key="9">
    <source>
        <dbReference type="Proteomes" id="UP000565441"/>
    </source>
</evidence>
<accession>A0A8H5H8R7</accession>
<dbReference type="PANTHER" id="PTHR48250">
    <property type="entry name" value="CUTINASE 2-RELATED"/>
    <property type="match status" value="1"/>
</dbReference>
<proteinExistence type="inferred from homology"/>
<dbReference type="GO" id="GO:0005576">
    <property type="term" value="C:extracellular region"/>
    <property type="evidence" value="ECO:0007669"/>
    <property type="project" value="InterPro"/>
</dbReference>
<evidence type="ECO:0000256" key="6">
    <source>
        <dbReference type="ARBA" id="ARBA00034045"/>
    </source>
</evidence>
<keyword evidence="3 7" id="KW-0732">Signal</keyword>
<dbReference type="Pfam" id="PF01083">
    <property type="entry name" value="Cutinase"/>
    <property type="match status" value="1"/>
</dbReference>
<dbReference type="OrthoDB" id="3225429at2759"/>
<keyword evidence="5" id="KW-1015">Disulfide bond</keyword>
<evidence type="ECO:0000256" key="2">
    <source>
        <dbReference type="ARBA" id="ARBA00013095"/>
    </source>
</evidence>
<organism evidence="8 9">
    <name type="scientific">Tricholomella constricta</name>
    <dbReference type="NCBI Taxonomy" id="117010"/>
    <lineage>
        <taxon>Eukaryota</taxon>
        <taxon>Fungi</taxon>
        <taxon>Dikarya</taxon>
        <taxon>Basidiomycota</taxon>
        <taxon>Agaricomycotina</taxon>
        <taxon>Agaricomycetes</taxon>
        <taxon>Agaricomycetidae</taxon>
        <taxon>Agaricales</taxon>
        <taxon>Tricholomatineae</taxon>
        <taxon>Lyophyllaceae</taxon>
        <taxon>Tricholomella</taxon>
    </lineage>
</organism>
<evidence type="ECO:0000256" key="7">
    <source>
        <dbReference type="SAM" id="SignalP"/>
    </source>
</evidence>
<reference evidence="8 9" key="1">
    <citation type="journal article" date="2020" name="ISME J.">
        <title>Uncovering the hidden diversity of litter-decomposition mechanisms in mushroom-forming fungi.</title>
        <authorList>
            <person name="Floudas D."/>
            <person name="Bentzer J."/>
            <person name="Ahren D."/>
            <person name="Johansson T."/>
            <person name="Persson P."/>
            <person name="Tunlid A."/>
        </authorList>
    </citation>
    <scope>NUCLEOTIDE SEQUENCE [LARGE SCALE GENOMIC DNA]</scope>
    <source>
        <strain evidence="8 9">CBS 661.87</strain>
    </source>
</reference>
<dbReference type="InterPro" id="IPR029058">
    <property type="entry name" value="AB_hydrolase_fold"/>
</dbReference>
<dbReference type="GO" id="GO:0050525">
    <property type="term" value="F:cutinase activity"/>
    <property type="evidence" value="ECO:0007669"/>
    <property type="project" value="UniProtKB-EC"/>
</dbReference>
<feature type="signal peptide" evidence="7">
    <location>
        <begin position="1"/>
        <end position="26"/>
    </location>
</feature>
<evidence type="ECO:0000256" key="4">
    <source>
        <dbReference type="ARBA" id="ARBA00022801"/>
    </source>
</evidence>
<keyword evidence="4" id="KW-0378">Hydrolase</keyword>
<comment type="similarity">
    <text evidence="1">Belongs to the cutinase family.</text>
</comment>
<dbReference type="Proteomes" id="UP000565441">
    <property type="component" value="Unassembled WGS sequence"/>
</dbReference>
<dbReference type="Gene3D" id="3.40.50.1820">
    <property type="entry name" value="alpha/beta hydrolase"/>
    <property type="match status" value="1"/>
</dbReference>
<gene>
    <name evidence="8" type="ORF">D9615_006847</name>
</gene>
<comment type="caution">
    <text evidence="8">The sequence shown here is derived from an EMBL/GenBank/DDBJ whole genome shotgun (WGS) entry which is preliminary data.</text>
</comment>
<protein>
    <recommendedName>
        <fullName evidence="2">cutinase</fullName>
        <ecNumber evidence="2">3.1.1.74</ecNumber>
    </recommendedName>
</protein>
<dbReference type="EMBL" id="JAACJP010000018">
    <property type="protein sequence ID" value="KAF5378823.1"/>
    <property type="molecule type" value="Genomic_DNA"/>
</dbReference>
<comment type="catalytic activity">
    <reaction evidence="6">
        <text>cutin + H2O = cutin monomers.</text>
        <dbReference type="EC" id="3.1.1.74"/>
    </reaction>
</comment>